<dbReference type="Pfam" id="PF00440">
    <property type="entry name" value="TetR_N"/>
    <property type="match status" value="1"/>
</dbReference>
<evidence type="ECO:0000313" key="7">
    <source>
        <dbReference type="Proteomes" id="UP000323258"/>
    </source>
</evidence>
<dbReference type="OrthoDB" id="9802802at2"/>
<dbReference type="EMBL" id="VSZS01000055">
    <property type="protein sequence ID" value="TYR34555.1"/>
    <property type="molecule type" value="Genomic_DNA"/>
</dbReference>
<protein>
    <submittedName>
        <fullName evidence="6">TetR/AcrR family transcriptional regulator</fullName>
    </submittedName>
</protein>
<evidence type="ECO:0000256" key="2">
    <source>
        <dbReference type="ARBA" id="ARBA00023125"/>
    </source>
</evidence>
<dbReference type="InterPro" id="IPR001647">
    <property type="entry name" value="HTH_TetR"/>
</dbReference>
<evidence type="ECO:0000256" key="1">
    <source>
        <dbReference type="ARBA" id="ARBA00023015"/>
    </source>
</evidence>
<proteinExistence type="predicted"/>
<gene>
    <name evidence="6" type="ORF">FY036_04140</name>
</gene>
<evidence type="ECO:0000256" key="4">
    <source>
        <dbReference type="PROSITE-ProRule" id="PRU00335"/>
    </source>
</evidence>
<keyword evidence="3" id="KW-0804">Transcription</keyword>
<dbReference type="InterPro" id="IPR050109">
    <property type="entry name" value="HTH-type_TetR-like_transc_reg"/>
</dbReference>
<dbReference type="RefSeq" id="WP_148913447.1">
    <property type="nucleotide sequence ID" value="NZ_VSZS01000055.1"/>
</dbReference>
<feature type="domain" description="HTH tetR-type" evidence="5">
    <location>
        <begin position="16"/>
        <end position="76"/>
    </location>
</feature>
<keyword evidence="1" id="KW-0805">Transcription regulation</keyword>
<dbReference type="AlphaFoldDB" id="A0A5D4H538"/>
<sequence>MDVIDGLKTAAAAEGDQKRVRVMEGALKVFLAYGFNRTTMDDIARAAELSRPAVYLIFRNKTDIYRAIARCVVTQIVERARYSLTMEATLLERLDHMVETALFNMVKDIEESPHGAELLDIRNKLAGDIFDEWRGHMLIALKAAFAEEATRNGVDLAARGISPLILAETLLDALEGMKPRLSDPHSHLAAAKGAVRVLVAALRP</sequence>
<accession>A0A5D4H538</accession>
<organism evidence="6 7">
    <name type="scientific">Neoaquamicrobium microcysteis</name>
    <dbReference type="NCBI Taxonomy" id="2682781"/>
    <lineage>
        <taxon>Bacteria</taxon>
        <taxon>Pseudomonadati</taxon>
        <taxon>Pseudomonadota</taxon>
        <taxon>Alphaproteobacteria</taxon>
        <taxon>Hyphomicrobiales</taxon>
        <taxon>Phyllobacteriaceae</taxon>
        <taxon>Neoaquamicrobium</taxon>
    </lineage>
</organism>
<dbReference type="PANTHER" id="PTHR30055">
    <property type="entry name" value="HTH-TYPE TRANSCRIPTIONAL REGULATOR RUTR"/>
    <property type="match status" value="1"/>
</dbReference>
<dbReference type="PROSITE" id="PS50977">
    <property type="entry name" value="HTH_TETR_2"/>
    <property type="match status" value="1"/>
</dbReference>
<dbReference type="GO" id="GO:0000976">
    <property type="term" value="F:transcription cis-regulatory region binding"/>
    <property type="evidence" value="ECO:0007669"/>
    <property type="project" value="TreeGrafter"/>
</dbReference>
<comment type="caution">
    <text evidence="6">The sequence shown here is derived from an EMBL/GenBank/DDBJ whole genome shotgun (WGS) entry which is preliminary data.</text>
</comment>
<evidence type="ECO:0000313" key="6">
    <source>
        <dbReference type="EMBL" id="TYR34555.1"/>
    </source>
</evidence>
<dbReference type="PRINTS" id="PR00455">
    <property type="entry name" value="HTHTETR"/>
</dbReference>
<feature type="DNA-binding region" description="H-T-H motif" evidence="4">
    <location>
        <begin position="39"/>
        <end position="58"/>
    </location>
</feature>
<reference evidence="6 7" key="1">
    <citation type="submission" date="2019-08" db="EMBL/GenBank/DDBJ databases">
        <authorList>
            <person name="Seo Y.L."/>
        </authorList>
    </citation>
    <scope>NUCLEOTIDE SEQUENCE [LARGE SCALE GENOMIC DNA]</scope>
    <source>
        <strain evidence="6 7">MaA-C15</strain>
    </source>
</reference>
<dbReference type="GO" id="GO:0003700">
    <property type="term" value="F:DNA-binding transcription factor activity"/>
    <property type="evidence" value="ECO:0007669"/>
    <property type="project" value="TreeGrafter"/>
</dbReference>
<reference evidence="6 7" key="2">
    <citation type="submission" date="2019-09" db="EMBL/GenBank/DDBJ databases">
        <title>Mesorhizobium sp. MaA-C15 isolated from Microcystis aeruginosa.</title>
        <authorList>
            <person name="Jeong S.E."/>
            <person name="Jin H.M."/>
            <person name="Jeon C.O."/>
        </authorList>
    </citation>
    <scope>NUCLEOTIDE SEQUENCE [LARGE SCALE GENOMIC DNA]</scope>
    <source>
        <strain evidence="6 7">MaA-C15</strain>
    </source>
</reference>
<name>A0A5D4H538_9HYPH</name>
<keyword evidence="2 4" id="KW-0238">DNA-binding</keyword>
<keyword evidence="7" id="KW-1185">Reference proteome</keyword>
<dbReference type="Gene3D" id="1.10.357.10">
    <property type="entry name" value="Tetracycline Repressor, domain 2"/>
    <property type="match status" value="1"/>
</dbReference>
<dbReference type="SUPFAM" id="SSF46689">
    <property type="entry name" value="Homeodomain-like"/>
    <property type="match status" value="1"/>
</dbReference>
<dbReference type="Proteomes" id="UP000323258">
    <property type="component" value="Unassembled WGS sequence"/>
</dbReference>
<evidence type="ECO:0000259" key="5">
    <source>
        <dbReference type="PROSITE" id="PS50977"/>
    </source>
</evidence>
<evidence type="ECO:0000256" key="3">
    <source>
        <dbReference type="ARBA" id="ARBA00023163"/>
    </source>
</evidence>
<dbReference type="PANTHER" id="PTHR30055:SF234">
    <property type="entry name" value="HTH-TYPE TRANSCRIPTIONAL REGULATOR BETI"/>
    <property type="match status" value="1"/>
</dbReference>
<dbReference type="InterPro" id="IPR009057">
    <property type="entry name" value="Homeodomain-like_sf"/>
</dbReference>